<feature type="region of interest" description="Disordered" evidence="1">
    <location>
        <begin position="1026"/>
        <end position="1062"/>
    </location>
</feature>
<feature type="compositionally biased region" description="Polar residues" evidence="1">
    <location>
        <begin position="552"/>
        <end position="568"/>
    </location>
</feature>
<evidence type="ECO:0000259" key="2">
    <source>
        <dbReference type="Pfam" id="PF12932"/>
    </source>
</evidence>
<evidence type="ECO:0000313" key="3">
    <source>
        <dbReference type="EnsemblProtists" id="PYU1_T005835"/>
    </source>
</evidence>
<feature type="compositionally biased region" description="Low complexity" evidence="1">
    <location>
        <begin position="317"/>
        <end position="327"/>
    </location>
</feature>
<keyword evidence="4" id="KW-1185">Reference proteome</keyword>
<accession>K3WLJ3</accession>
<dbReference type="InParanoid" id="K3WLJ3"/>
<feature type="compositionally biased region" description="Acidic residues" evidence="1">
    <location>
        <begin position="214"/>
        <end position="227"/>
    </location>
</feature>
<feature type="domain" description="Sec16 central conserved" evidence="2">
    <location>
        <begin position="910"/>
        <end position="1002"/>
    </location>
</feature>
<feature type="compositionally biased region" description="Polar residues" evidence="1">
    <location>
        <begin position="276"/>
        <end position="288"/>
    </location>
</feature>
<name>K3WLJ3_GLOUD</name>
<evidence type="ECO:0000313" key="4">
    <source>
        <dbReference type="Proteomes" id="UP000019132"/>
    </source>
</evidence>
<feature type="compositionally biased region" description="Low complexity" evidence="1">
    <location>
        <begin position="289"/>
        <end position="305"/>
    </location>
</feature>
<feature type="compositionally biased region" description="Polar residues" evidence="1">
    <location>
        <begin position="778"/>
        <end position="787"/>
    </location>
</feature>
<feature type="compositionally biased region" description="Polar residues" evidence="1">
    <location>
        <begin position="471"/>
        <end position="485"/>
    </location>
</feature>
<reference evidence="3" key="3">
    <citation type="submission" date="2015-02" db="UniProtKB">
        <authorList>
            <consortium name="EnsemblProtists"/>
        </authorList>
    </citation>
    <scope>IDENTIFICATION</scope>
    <source>
        <strain evidence="3">DAOM BR144</strain>
    </source>
</reference>
<dbReference type="eggNOG" id="KOG1913">
    <property type="taxonomic scope" value="Eukaryota"/>
</dbReference>
<dbReference type="STRING" id="431595.K3WLJ3"/>
<feature type="compositionally biased region" description="Polar residues" evidence="1">
    <location>
        <begin position="644"/>
        <end position="671"/>
    </location>
</feature>
<dbReference type="VEuPathDB" id="FungiDB:PYU1_G005823"/>
<feature type="compositionally biased region" description="Low complexity" evidence="1">
    <location>
        <begin position="63"/>
        <end position="85"/>
    </location>
</feature>
<feature type="compositionally biased region" description="Polar residues" evidence="1">
    <location>
        <begin position="515"/>
        <end position="545"/>
    </location>
</feature>
<dbReference type="Proteomes" id="UP000019132">
    <property type="component" value="Unassembled WGS sequence"/>
</dbReference>
<dbReference type="EMBL" id="GL376573">
    <property type="status" value="NOT_ANNOTATED_CDS"/>
    <property type="molecule type" value="Genomic_DNA"/>
</dbReference>
<feature type="compositionally biased region" description="Polar residues" evidence="1">
    <location>
        <begin position="493"/>
        <end position="505"/>
    </location>
</feature>
<reference evidence="4" key="2">
    <citation type="submission" date="2010-04" db="EMBL/GenBank/DDBJ databases">
        <authorList>
            <person name="Buell R."/>
            <person name="Hamilton J."/>
            <person name="Hostetler J."/>
        </authorList>
    </citation>
    <scope>NUCLEOTIDE SEQUENCE [LARGE SCALE GENOMIC DNA]</scope>
    <source>
        <strain evidence="4">DAOM:BR144</strain>
    </source>
</reference>
<feature type="compositionally biased region" description="Polar residues" evidence="1">
    <location>
        <begin position="385"/>
        <end position="394"/>
    </location>
</feature>
<feature type="compositionally biased region" description="Acidic residues" evidence="1">
    <location>
        <begin position="358"/>
        <end position="371"/>
    </location>
</feature>
<feature type="compositionally biased region" description="Low complexity" evidence="1">
    <location>
        <begin position="756"/>
        <end position="770"/>
    </location>
</feature>
<feature type="compositionally biased region" description="Polar residues" evidence="1">
    <location>
        <begin position="698"/>
        <end position="721"/>
    </location>
</feature>
<dbReference type="HOGENOM" id="CLU_289117_0_0_1"/>
<feature type="compositionally biased region" description="Low complexity" evidence="1">
    <location>
        <begin position="121"/>
        <end position="164"/>
    </location>
</feature>
<dbReference type="Pfam" id="PF12932">
    <property type="entry name" value="Sec16"/>
    <property type="match status" value="1"/>
</dbReference>
<dbReference type="AlphaFoldDB" id="K3WLJ3"/>
<feature type="region of interest" description="Disordered" evidence="1">
    <location>
        <begin position="1"/>
        <end position="227"/>
    </location>
</feature>
<feature type="compositionally biased region" description="Polar residues" evidence="1">
    <location>
        <begin position="26"/>
        <end position="44"/>
    </location>
</feature>
<feature type="compositionally biased region" description="Low complexity" evidence="1">
    <location>
        <begin position="429"/>
        <end position="445"/>
    </location>
</feature>
<feature type="compositionally biased region" description="Polar residues" evidence="1">
    <location>
        <begin position="575"/>
        <end position="615"/>
    </location>
</feature>
<dbReference type="EnsemblProtists" id="PYU1_T005835">
    <property type="protein sequence ID" value="PYU1_T005835"/>
    <property type="gene ID" value="PYU1_G005823"/>
</dbReference>
<dbReference type="InterPro" id="IPR024340">
    <property type="entry name" value="Sec16_CCD"/>
</dbReference>
<sequence length="1062" mass="112359">MYGGDRRLSQDGGRGTGSGFFGVASPPNSNSNRTRPMSAGTQLRQKPPAPSHQDLFATLGIDASAGARSSFFSSRGSTASRSSMTGPPPPTGGNMPPSVPHSRYGAPPQDNYSAPPPPSPATQTNWSGSTSRFAHSTTTSSSTATSSSSFRPPPVSSAFAAAPPVAAPPAKPTTNLFSIEDTDAFEMGDGWQCDSPSAVLSPAGAVSNPKDEGDVGLDDLGDDDFGWDEEVDKQFGITPPKPASALSPVVAPPLAVQVSAPPPTASTSFAYTASGAFSSSQAARQPTTSSVAASAPAAASVPGVAEFGSHAERDSWSESWGESSSFSDQKEATTAVSHTAPLSAPAIESIPVANEFWGDQDDDALFDEDEHANDKWDESPVVQDATASVSRLSLQEQEAAAIAETADIHQQPQYHQPPTSLAPPPPQASQPSPSSFGYSSGAYPFQSSRTSFETPQADEHASSESHGFRNGASTPSRSSITGTPTPSRPGSAGATTPSRPSSTGVSFAAEKTELHFSTTSTDRVSFSTSATFSEQNEFSHGTSGSALYAQKPSPTESPSASYFATPSPSKDEFAASTTDSIAFSQPRSECQQSSGFENNDYQQQEQAQNDHQVPSQPEKGWEMPESYGQPNEDWGNDDGEMPSQPIQQEVESDQKAISSTMVGSSNASTAFGTDFPSVSEGFSAAATTFGGSDYVSDGQFSDGNVSETPSLNESSSRSAENGSDLPPTEKELPAADAGDLFGSTPASPGFGNSFVQPPQQYDQQSYQSYDQGGGYSSENSAFSKSHNQYESTTSFAAVTAEATQESSHAQGFFGYSQQHNEQYGQSEKEASDVPEENAQPSAHGFFGEDCPEKTPQLIKRLEDMRCTNNRFSNRLIRTTTIMVLTHQQQAAPVLRGSKYKDPCVPAPSCLASFGFGGNVVTMFPKRKLRLNIAGSSFRNSPRAPVHFEQMEKFPGPLTENVSEQTILQYLDEQLKDVSSSTSEQEDERLLLGILNILVKCNGKLRSDSSGNPSDPDSPEVQLVTLLRESDQHRRGNRPAVFPPPKPVQTGMQPAIPTRFLSS</sequence>
<dbReference type="OMA" id="EHANDKW"/>
<feature type="region of interest" description="Disordered" evidence="1">
    <location>
        <begin position="276"/>
        <end position="787"/>
    </location>
</feature>
<feature type="compositionally biased region" description="Low complexity" evidence="1">
    <location>
        <begin position="395"/>
        <end position="405"/>
    </location>
</feature>
<proteinExistence type="predicted"/>
<feature type="compositionally biased region" description="Basic and acidic residues" evidence="1">
    <location>
        <begin position="457"/>
        <end position="467"/>
    </location>
</feature>
<feature type="region of interest" description="Disordered" evidence="1">
    <location>
        <begin position="818"/>
        <end position="851"/>
    </location>
</feature>
<evidence type="ECO:0000256" key="1">
    <source>
        <dbReference type="SAM" id="MobiDB-lite"/>
    </source>
</evidence>
<protein>
    <recommendedName>
        <fullName evidence="2">Sec16 central conserved domain-containing protein</fullName>
    </recommendedName>
</protein>
<reference evidence="4" key="1">
    <citation type="journal article" date="2010" name="Genome Biol.">
        <title>Genome sequence of the necrotrophic plant pathogen Pythium ultimum reveals original pathogenicity mechanisms and effector repertoire.</title>
        <authorList>
            <person name="Levesque C.A."/>
            <person name="Brouwer H."/>
            <person name="Cano L."/>
            <person name="Hamilton J.P."/>
            <person name="Holt C."/>
            <person name="Huitema E."/>
            <person name="Raffaele S."/>
            <person name="Robideau G.P."/>
            <person name="Thines M."/>
            <person name="Win J."/>
            <person name="Zerillo M.M."/>
            <person name="Beakes G.W."/>
            <person name="Boore J.L."/>
            <person name="Busam D."/>
            <person name="Dumas B."/>
            <person name="Ferriera S."/>
            <person name="Fuerstenberg S.I."/>
            <person name="Gachon C.M."/>
            <person name="Gaulin E."/>
            <person name="Govers F."/>
            <person name="Grenville-Briggs L."/>
            <person name="Horner N."/>
            <person name="Hostetler J."/>
            <person name="Jiang R.H."/>
            <person name="Johnson J."/>
            <person name="Krajaejun T."/>
            <person name="Lin H."/>
            <person name="Meijer H.J."/>
            <person name="Moore B."/>
            <person name="Morris P."/>
            <person name="Phuntmart V."/>
            <person name="Puiu D."/>
            <person name="Shetty J."/>
            <person name="Stajich J.E."/>
            <person name="Tripathy S."/>
            <person name="Wawra S."/>
            <person name="van West P."/>
            <person name="Whitty B.R."/>
            <person name="Coutinho P.M."/>
            <person name="Henrissat B."/>
            <person name="Martin F."/>
            <person name="Thomas P.D."/>
            <person name="Tyler B.M."/>
            <person name="De Vries R.P."/>
            <person name="Kamoun S."/>
            <person name="Yandell M."/>
            <person name="Tisserat N."/>
            <person name="Buell C.R."/>
        </authorList>
    </citation>
    <scope>NUCLEOTIDE SEQUENCE</scope>
    <source>
        <strain evidence="4">DAOM:BR144</strain>
    </source>
</reference>
<organism evidence="3 4">
    <name type="scientific">Globisporangium ultimum (strain ATCC 200006 / CBS 805.95 / DAOM BR144)</name>
    <name type="common">Pythium ultimum</name>
    <dbReference type="NCBI Taxonomy" id="431595"/>
    <lineage>
        <taxon>Eukaryota</taxon>
        <taxon>Sar</taxon>
        <taxon>Stramenopiles</taxon>
        <taxon>Oomycota</taxon>
        <taxon>Peronosporomycetes</taxon>
        <taxon>Pythiales</taxon>
        <taxon>Pythiaceae</taxon>
        <taxon>Globisporangium</taxon>
    </lineage>
</organism>